<sequence>MWSVFGASLGWLIFLIFPQFLAETIRYYGYLQELVGIKHWEKQPSINSAFVTIIIGNGLSTLAIFVVGLLSWGKIISFLIGMVMSFILFTGPIRHGNPINLNIVILMIVEILYRILAVSLGSFLMTKFSNKTSKYKKP</sequence>
<dbReference type="AlphaFoldDB" id="X1FDQ5"/>
<name>X1FDQ5_9ZZZZ</name>
<keyword evidence="1" id="KW-0812">Transmembrane</keyword>
<proteinExistence type="predicted"/>
<keyword evidence="1" id="KW-0472">Membrane</keyword>
<comment type="caution">
    <text evidence="2">The sequence shown here is derived from an EMBL/GenBank/DDBJ whole genome shotgun (WGS) entry which is preliminary data.</text>
</comment>
<accession>X1FDQ5</accession>
<feature type="transmembrane region" description="Helical" evidence="1">
    <location>
        <begin position="75"/>
        <end position="93"/>
    </location>
</feature>
<feature type="non-terminal residue" evidence="2">
    <location>
        <position position="138"/>
    </location>
</feature>
<evidence type="ECO:0000256" key="1">
    <source>
        <dbReference type="SAM" id="Phobius"/>
    </source>
</evidence>
<keyword evidence="1" id="KW-1133">Transmembrane helix</keyword>
<reference evidence="2" key="1">
    <citation type="journal article" date="2014" name="Front. Microbiol.">
        <title>High frequency of phylogenetically diverse reductive dehalogenase-homologous genes in deep subseafloor sedimentary metagenomes.</title>
        <authorList>
            <person name="Kawai M."/>
            <person name="Futagami T."/>
            <person name="Toyoda A."/>
            <person name="Takaki Y."/>
            <person name="Nishi S."/>
            <person name="Hori S."/>
            <person name="Arai W."/>
            <person name="Tsubouchi T."/>
            <person name="Morono Y."/>
            <person name="Uchiyama I."/>
            <person name="Ito T."/>
            <person name="Fujiyama A."/>
            <person name="Inagaki F."/>
            <person name="Takami H."/>
        </authorList>
    </citation>
    <scope>NUCLEOTIDE SEQUENCE</scope>
    <source>
        <strain evidence="2">Expedition CK06-06</strain>
    </source>
</reference>
<gene>
    <name evidence="2" type="ORF">S03H2_06514</name>
</gene>
<feature type="transmembrane region" description="Helical" evidence="1">
    <location>
        <begin position="99"/>
        <end position="126"/>
    </location>
</feature>
<protein>
    <submittedName>
        <fullName evidence="2">Uncharacterized protein</fullName>
    </submittedName>
</protein>
<feature type="transmembrane region" description="Helical" evidence="1">
    <location>
        <begin position="46"/>
        <end position="68"/>
    </location>
</feature>
<organism evidence="2">
    <name type="scientific">marine sediment metagenome</name>
    <dbReference type="NCBI Taxonomy" id="412755"/>
    <lineage>
        <taxon>unclassified sequences</taxon>
        <taxon>metagenomes</taxon>
        <taxon>ecological metagenomes</taxon>
    </lineage>
</organism>
<dbReference type="EMBL" id="BARU01002870">
    <property type="protein sequence ID" value="GAH18888.1"/>
    <property type="molecule type" value="Genomic_DNA"/>
</dbReference>
<evidence type="ECO:0000313" key="2">
    <source>
        <dbReference type="EMBL" id="GAH18888.1"/>
    </source>
</evidence>